<reference evidence="2" key="1">
    <citation type="journal article" date="2015" name="Nat. Genet.">
        <title>The genome and transcriptome of the zoonotic hookworm Ancylostoma ceylanicum identify infection-specific gene families.</title>
        <authorList>
            <person name="Schwarz E.M."/>
            <person name="Hu Y."/>
            <person name="Antoshechkin I."/>
            <person name="Miller M.M."/>
            <person name="Sternberg P.W."/>
            <person name="Aroian R.V."/>
        </authorList>
    </citation>
    <scope>NUCLEOTIDE SEQUENCE</scope>
    <source>
        <strain evidence="2">HY135</strain>
    </source>
</reference>
<accession>A0A016T5N7</accession>
<protein>
    <submittedName>
        <fullName evidence="1">Uncharacterized protein</fullName>
    </submittedName>
</protein>
<comment type="caution">
    <text evidence="1">The sequence shown here is derived from an EMBL/GenBank/DDBJ whole genome shotgun (WGS) entry which is preliminary data.</text>
</comment>
<sequence>MKVSKVSERLDLLSASSCHARRWFDEVEYVGADWTSKGDFLPCPGNLAQRARMELQGERRTCDQITEGLAHVDK</sequence>
<gene>
    <name evidence="1" type="primary">Acey_s0135.g1908</name>
    <name evidence="1" type="ORF">Y032_0135g1908</name>
</gene>
<dbReference type="EMBL" id="JARK01001471">
    <property type="protein sequence ID" value="EYB97946.1"/>
    <property type="molecule type" value="Genomic_DNA"/>
</dbReference>
<dbReference type="Proteomes" id="UP000024635">
    <property type="component" value="Unassembled WGS sequence"/>
</dbReference>
<keyword evidence="2" id="KW-1185">Reference proteome</keyword>
<organism evidence="1 2">
    <name type="scientific">Ancylostoma ceylanicum</name>
    <dbReference type="NCBI Taxonomy" id="53326"/>
    <lineage>
        <taxon>Eukaryota</taxon>
        <taxon>Metazoa</taxon>
        <taxon>Ecdysozoa</taxon>
        <taxon>Nematoda</taxon>
        <taxon>Chromadorea</taxon>
        <taxon>Rhabditida</taxon>
        <taxon>Rhabditina</taxon>
        <taxon>Rhabditomorpha</taxon>
        <taxon>Strongyloidea</taxon>
        <taxon>Ancylostomatidae</taxon>
        <taxon>Ancylostomatinae</taxon>
        <taxon>Ancylostoma</taxon>
    </lineage>
</organism>
<proteinExistence type="predicted"/>
<evidence type="ECO:0000313" key="1">
    <source>
        <dbReference type="EMBL" id="EYB97946.1"/>
    </source>
</evidence>
<name>A0A016T5N7_9BILA</name>
<evidence type="ECO:0000313" key="2">
    <source>
        <dbReference type="Proteomes" id="UP000024635"/>
    </source>
</evidence>
<dbReference type="AlphaFoldDB" id="A0A016T5N7"/>